<sequence length="173" mass="18156">MSQTTADAGRWVLDPARSSVRFRSKTFWGLATVKGTFGTVSGEGEVASDGTARGTLTIEAASLDTGNAKRDKHLRSGDFFAADAHASIVFTAGALTAPAEGSGEVQVSGDLAIRGVSRPLTFPARVSLTSPQEATLEAEVSVDRGEFDMKWNQLGMVAATSTVDVTAVYRREG</sequence>
<reference evidence="3 4" key="1">
    <citation type="submission" date="2016-10" db="EMBL/GenBank/DDBJ databases">
        <authorList>
            <person name="de Groot N.N."/>
        </authorList>
    </citation>
    <scope>NUCLEOTIDE SEQUENCE [LARGE SCALE GENOMIC DNA]</scope>
    <source>
        <strain evidence="3 4">CGMCC 4.2023</strain>
    </source>
</reference>
<proteinExistence type="inferred from homology"/>
<dbReference type="EMBL" id="FNVU01000010">
    <property type="protein sequence ID" value="SEG77322.1"/>
    <property type="molecule type" value="Genomic_DNA"/>
</dbReference>
<dbReference type="InterPro" id="IPR007372">
    <property type="entry name" value="Lipid/polyisoprenoid-bd_YceI"/>
</dbReference>
<dbReference type="OrthoDB" id="9811006at2"/>
<gene>
    <name evidence="3" type="ORF">SAMN05216223_110206</name>
</gene>
<evidence type="ECO:0000313" key="3">
    <source>
        <dbReference type="EMBL" id="SEG77322.1"/>
    </source>
</evidence>
<evidence type="ECO:0000256" key="1">
    <source>
        <dbReference type="ARBA" id="ARBA00008812"/>
    </source>
</evidence>
<feature type="domain" description="Lipid/polyisoprenoid-binding YceI-like" evidence="2">
    <location>
        <begin position="10"/>
        <end position="170"/>
    </location>
</feature>
<dbReference type="PANTHER" id="PTHR34406">
    <property type="entry name" value="PROTEIN YCEI"/>
    <property type="match status" value="1"/>
</dbReference>
<keyword evidence="4" id="KW-1185">Reference proteome</keyword>
<dbReference type="Gene3D" id="2.40.128.110">
    <property type="entry name" value="Lipid/polyisoprenoid-binding, YceI-like"/>
    <property type="match status" value="1"/>
</dbReference>
<dbReference type="Pfam" id="PF04264">
    <property type="entry name" value="YceI"/>
    <property type="match status" value="1"/>
</dbReference>
<dbReference type="InterPro" id="IPR036761">
    <property type="entry name" value="TTHA0802/YceI-like_sf"/>
</dbReference>
<dbReference type="RefSeq" id="WP_103887977.1">
    <property type="nucleotide sequence ID" value="NZ_FNVU01000010.1"/>
</dbReference>
<dbReference type="SMART" id="SM00867">
    <property type="entry name" value="YceI"/>
    <property type="match status" value="1"/>
</dbReference>
<dbReference type="SUPFAM" id="SSF101874">
    <property type="entry name" value="YceI-like"/>
    <property type="match status" value="1"/>
</dbReference>
<name>A0A1H6CWE6_9ACTN</name>
<accession>A0A1H6CWE6</accession>
<dbReference type="AlphaFoldDB" id="A0A1H6CWE6"/>
<dbReference type="Proteomes" id="UP000236754">
    <property type="component" value="Unassembled WGS sequence"/>
</dbReference>
<dbReference type="PANTHER" id="PTHR34406:SF1">
    <property type="entry name" value="PROTEIN YCEI"/>
    <property type="match status" value="1"/>
</dbReference>
<evidence type="ECO:0000259" key="2">
    <source>
        <dbReference type="SMART" id="SM00867"/>
    </source>
</evidence>
<evidence type="ECO:0000313" key="4">
    <source>
        <dbReference type="Proteomes" id="UP000236754"/>
    </source>
</evidence>
<organism evidence="3 4">
    <name type="scientific">Actinacidiphila yanglinensis</name>
    <dbReference type="NCBI Taxonomy" id="310779"/>
    <lineage>
        <taxon>Bacteria</taxon>
        <taxon>Bacillati</taxon>
        <taxon>Actinomycetota</taxon>
        <taxon>Actinomycetes</taxon>
        <taxon>Kitasatosporales</taxon>
        <taxon>Streptomycetaceae</taxon>
        <taxon>Actinacidiphila</taxon>
    </lineage>
</organism>
<protein>
    <submittedName>
        <fullName evidence="3">Polyisoprenoid-binding protein YceI</fullName>
    </submittedName>
</protein>
<comment type="similarity">
    <text evidence="1">Belongs to the UPF0312 family.</text>
</comment>